<evidence type="ECO:0000313" key="2">
    <source>
        <dbReference type="EMBL" id="MDT0267653.1"/>
    </source>
</evidence>
<name>A0ABU2JTY0_9ACTN</name>
<proteinExistence type="predicted"/>
<feature type="region of interest" description="Disordered" evidence="1">
    <location>
        <begin position="111"/>
        <end position="130"/>
    </location>
</feature>
<organism evidence="2 3">
    <name type="scientific">Streptomyces chisholmiae</name>
    <dbReference type="NCBI Taxonomy" id="3075540"/>
    <lineage>
        <taxon>Bacteria</taxon>
        <taxon>Bacillati</taxon>
        <taxon>Actinomycetota</taxon>
        <taxon>Actinomycetes</taxon>
        <taxon>Kitasatosporales</taxon>
        <taxon>Streptomycetaceae</taxon>
        <taxon>Streptomyces</taxon>
    </lineage>
</organism>
<evidence type="ECO:0000313" key="3">
    <source>
        <dbReference type="Proteomes" id="UP001183410"/>
    </source>
</evidence>
<accession>A0ABU2JTY0</accession>
<dbReference type="NCBIfam" id="TIGR01869">
    <property type="entry name" value="casC_Cse4"/>
    <property type="match status" value="1"/>
</dbReference>
<comment type="caution">
    <text evidence="2">The sequence shown here is derived from an EMBL/GenBank/DDBJ whole genome shotgun (WGS) entry which is preliminary data.</text>
</comment>
<reference evidence="3" key="1">
    <citation type="submission" date="2023-07" db="EMBL/GenBank/DDBJ databases">
        <title>30 novel species of actinomycetes from the DSMZ collection.</title>
        <authorList>
            <person name="Nouioui I."/>
        </authorList>
    </citation>
    <scope>NUCLEOTIDE SEQUENCE [LARGE SCALE GENOMIC DNA]</scope>
    <source>
        <strain evidence="3">DSM 44915</strain>
    </source>
</reference>
<dbReference type="Pfam" id="PF09344">
    <property type="entry name" value="Cas_CT1975"/>
    <property type="match status" value="1"/>
</dbReference>
<protein>
    <submittedName>
        <fullName evidence="2">Type I-E CRISPR-associated protein Cas7/Cse4/CasC</fullName>
    </submittedName>
</protein>
<evidence type="ECO:0000256" key="1">
    <source>
        <dbReference type="SAM" id="MobiDB-lite"/>
    </source>
</evidence>
<dbReference type="InterPro" id="IPR010148">
    <property type="entry name" value="CRISPR-assoc_prot_CT1975"/>
</dbReference>
<dbReference type="Proteomes" id="UP001183410">
    <property type="component" value="Unassembled WGS sequence"/>
</dbReference>
<keyword evidence="3" id="KW-1185">Reference proteome</keyword>
<sequence>MEKTVSSTDRPARFIDVHVLQSVPFANLNRDDTDSVKTVQYGNAQRTRVSSQSWKRAAREKFQEEIGERALRTRRIGERVTRELLEERGWPEPLAQRAGAHVAAGSSIKFELAKDKPKEKDAADGGAAKKDTKAVVPNKVLTNALVYVPETAVRELADIAEQHREKLESAKDIKKSSDKSVLPQATIDGVLRARNGVINLFGRMLAEVDDAGVDGAVQVAHAMTTHETDVEFDYFSAVDDVNQQWDDATGSGHMGHGQYSAGTFYRFATIDLEELAGNIGNDAASVRELTGAFLATFVESLPGAKKNSTAPYTAPGLIHLAVRADRPLSFAAAFEKPVRSTRGEGFEAPSVARLTEYAEQANKMLGSHRLLASGWVSIGHDDAKNLGVRYDGITDLVKATLRSALGEKTGEVSA</sequence>
<gene>
    <name evidence="2" type="primary">cas7e</name>
    <name evidence="2" type="ORF">RM844_15300</name>
</gene>
<dbReference type="EMBL" id="JAVREO010000008">
    <property type="protein sequence ID" value="MDT0267653.1"/>
    <property type="molecule type" value="Genomic_DNA"/>
</dbReference>